<reference evidence="2 3" key="1">
    <citation type="submission" date="2019-09" db="EMBL/GenBank/DDBJ databases">
        <title>Genome sequence of Adhaeribacter sp. M2.</title>
        <authorList>
            <person name="Srinivasan S."/>
        </authorList>
    </citation>
    <scope>NUCLEOTIDE SEQUENCE [LARGE SCALE GENOMIC DNA]</scope>
    <source>
        <strain evidence="2 3">M2</strain>
    </source>
</reference>
<comment type="caution">
    <text evidence="2">The sequence shown here is derived from an EMBL/GenBank/DDBJ whole genome shotgun (WGS) entry which is preliminary data.</text>
</comment>
<keyword evidence="3" id="KW-1185">Reference proteome</keyword>
<evidence type="ECO:0000313" key="3">
    <source>
        <dbReference type="Proteomes" id="UP000326570"/>
    </source>
</evidence>
<name>A0A5N1J0P1_9BACT</name>
<dbReference type="AlphaFoldDB" id="A0A5N1J0P1"/>
<dbReference type="RefSeq" id="WP_150903183.1">
    <property type="nucleotide sequence ID" value="NZ_VTWT01000003.1"/>
</dbReference>
<gene>
    <name evidence="2" type="ORF">F0P94_07115</name>
</gene>
<dbReference type="Proteomes" id="UP000326570">
    <property type="component" value="Unassembled WGS sequence"/>
</dbReference>
<feature type="signal peptide" evidence="1">
    <location>
        <begin position="1"/>
        <end position="19"/>
    </location>
</feature>
<keyword evidence="1" id="KW-0732">Signal</keyword>
<evidence type="ECO:0000256" key="1">
    <source>
        <dbReference type="SAM" id="SignalP"/>
    </source>
</evidence>
<sequence>MTRILMLIFALFLTTDLIAQNCKFEKNEVDKFTHKKVIITEPYMIWRDSWSGSNMTVQGYKSDSLKWIRFRYSSTSIFSIHQKSKLILLFEDGSTVDLFNIESIVADPIHAGSMTRWVAFVSYGFTDDIEKKILSKKITSIRLYTADGYIDKEVKGKDSNSFKDAINCIQN</sequence>
<evidence type="ECO:0000313" key="2">
    <source>
        <dbReference type="EMBL" id="KAA9340111.1"/>
    </source>
</evidence>
<feature type="chain" id="PRO_5024957494" evidence="1">
    <location>
        <begin position="20"/>
        <end position="171"/>
    </location>
</feature>
<protein>
    <submittedName>
        <fullName evidence="2">Uncharacterized protein</fullName>
    </submittedName>
</protein>
<dbReference type="EMBL" id="VTWT01000003">
    <property type="protein sequence ID" value="KAA9340111.1"/>
    <property type="molecule type" value="Genomic_DNA"/>
</dbReference>
<organism evidence="2 3">
    <name type="scientific">Adhaeribacter soli</name>
    <dbReference type="NCBI Taxonomy" id="2607655"/>
    <lineage>
        <taxon>Bacteria</taxon>
        <taxon>Pseudomonadati</taxon>
        <taxon>Bacteroidota</taxon>
        <taxon>Cytophagia</taxon>
        <taxon>Cytophagales</taxon>
        <taxon>Hymenobacteraceae</taxon>
        <taxon>Adhaeribacter</taxon>
    </lineage>
</organism>
<accession>A0A5N1J0P1</accession>
<proteinExistence type="predicted"/>